<dbReference type="SMART" id="SM00213">
    <property type="entry name" value="UBQ"/>
    <property type="match status" value="1"/>
</dbReference>
<dbReference type="EMBL" id="SELW01000371">
    <property type="protein sequence ID" value="TID28721.1"/>
    <property type="molecule type" value="Genomic_DNA"/>
</dbReference>
<dbReference type="Gene3D" id="3.10.20.90">
    <property type="entry name" value="Phosphatidylinositol 3-kinase Catalytic Subunit, Chain A, domain 1"/>
    <property type="match status" value="1"/>
</dbReference>
<dbReference type="PROSITE" id="PS50053">
    <property type="entry name" value="UBIQUITIN_2"/>
    <property type="match status" value="1"/>
</dbReference>
<name>A0A4T0X1D7_9ASCO</name>
<protein>
    <recommendedName>
        <fullName evidence="1">Ubiquitin-like domain-containing protein</fullName>
    </recommendedName>
</protein>
<dbReference type="STRING" id="52247.A0A4T0X1D7"/>
<comment type="caution">
    <text evidence="2">The sequence shown here is derived from an EMBL/GenBank/DDBJ whole genome shotgun (WGS) entry which is preliminary data.</text>
</comment>
<accession>A0A4T0X1D7</accession>
<dbReference type="CDD" id="cd16116">
    <property type="entry name" value="Ubl_Smt3_like"/>
    <property type="match status" value="1"/>
</dbReference>
<evidence type="ECO:0000313" key="2">
    <source>
        <dbReference type="EMBL" id="TID28721.1"/>
    </source>
</evidence>
<dbReference type="OrthoDB" id="442921at2759"/>
<proteinExistence type="predicted"/>
<dbReference type="Proteomes" id="UP000307173">
    <property type="component" value="Unassembled WGS sequence"/>
</dbReference>
<keyword evidence="3" id="KW-1185">Reference proteome</keyword>
<gene>
    <name evidence="2" type="ORF">CANINC_002348</name>
</gene>
<dbReference type="PANTHER" id="PTHR10562">
    <property type="entry name" value="SMALL UBIQUITIN-RELATED MODIFIER"/>
    <property type="match status" value="1"/>
</dbReference>
<sequence length="92" mass="10329">MSTEEPKPEPEDGTHMNLKVTDGNSEVYFKIKKGTSLKRLMDAFCKRQGRPLSSLKFLYDGHRLEGDETPEGLDMEEGDVIEAHREQVGGSC</sequence>
<reference evidence="2 3" key="1">
    <citation type="journal article" date="2019" name="Front. Genet.">
        <title>Whole-Genome Sequencing of the Opportunistic Yeast Pathogen Candida inconspicua Uncovers Its Hybrid Origin.</title>
        <authorList>
            <person name="Mixao V."/>
            <person name="Hansen A.P."/>
            <person name="Saus E."/>
            <person name="Boekhout T."/>
            <person name="Lass-Florl C."/>
            <person name="Gabaldon T."/>
        </authorList>
    </citation>
    <scope>NUCLEOTIDE SEQUENCE [LARGE SCALE GENOMIC DNA]</scope>
    <source>
        <strain evidence="2 3">CBS 180</strain>
    </source>
</reference>
<evidence type="ECO:0000259" key="1">
    <source>
        <dbReference type="PROSITE" id="PS50053"/>
    </source>
</evidence>
<dbReference type="SUPFAM" id="SSF54236">
    <property type="entry name" value="Ubiquitin-like"/>
    <property type="match status" value="1"/>
</dbReference>
<organism evidence="2 3">
    <name type="scientific">Pichia inconspicua</name>
    <dbReference type="NCBI Taxonomy" id="52247"/>
    <lineage>
        <taxon>Eukaryota</taxon>
        <taxon>Fungi</taxon>
        <taxon>Dikarya</taxon>
        <taxon>Ascomycota</taxon>
        <taxon>Saccharomycotina</taxon>
        <taxon>Pichiomycetes</taxon>
        <taxon>Pichiales</taxon>
        <taxon>Pichiaceae</taxon>
        <taxon>Pichia</taxon>
    </lineage>
</organism>
<dbReference type="FunFam" id="3.10.20.90:FF:000155">
    <property type="entry name" value="Ubiquitin-like protein SMT3"/>
    <property type="match status" value="1"/>
</dbReference>
<dbReference type="Pfam" id="PF11976">
    <property type="entry name" value="Rad60-SLD"/>
    <property type="match status" value="1"/>
</dbReference>
<dbReference type="InterPro" id="IPR000626">
    <property type="entry name" value="Ubiquitin-like_dom"/>
</dbReference>
<feature type="domain" description="Ubiquitin-like" evidence="1">
    <location>
        <begin position="14"/>
        <end position="90"/>
    </location>
</feature>
<dbReference type="InterPro" id="IPR022617">
    <property type="entry name" value="Rad60/SUMO-like_dom"/>
</dbReference>
<evidence type="ECO:0000313" key="3">
    <source>
        <dbReference type="Proteomes" id="UP000307173"/>
    </source>
</evidence>
<dbReference type="AlphaFoldDB" id="A0A4T0X1D7"/>
<dbReference type="InterPro" id="IPR029071">
    <property type="entry name" value="Ubiquitin-like_domsf"/>
</dbReference>